<name>A0ABW6W6Q0_9ACTN</name>
<dbReference type="Proteomes" id="UP001602245">
    <property type="component" value="Unassembled WGS sequence"/>
</dbReference>
<accession>A0ABW6W6Q0</accession>
<protein>
    <recommendedName>
        <fullName evidence="3">Cupin domain-containing protein</fullName>
    </recommendedName>
</protein>
<dbReference type="SUPFAM" id="SSF51182">
    <property type="entry name" value="RmlC-like cupins"/>
    <property type="match status" value="1"/>
</dbReference>
<evidence type="ECO:0008006" key="3">
    <source>
        <dbReference type="Google" id="ProtNLM"/>
    </source>
</evidence>
<dbReference type="EMBL" id="JBIAZU010000001">
    <property type="protein sequence ID" value="MFF5288979.1"/>
    <property type="molecule type" value="Genomic_DNA"/>
</dbReference>
<dbReference type="InterPro" id="IPR011051">
    <property type="entry name" value="RmlC_Cupin_sf"/>
</dbReference>
<dbReference type="RefSeq" id="WP_211216438.1">
    <property type="nucleotide sequence ID" value="NZ_JBIAZU010000001.1"/>
</dbReference>
<evidence type="ECO:0000313" key="1">
    <source>
        <dbReference type="EMBL" id="MFF5288979.1"/>
    </source>
</evidence>
<comment type="caution">
    <text evidence="1">The sequence shown here is derived from an EMBL/GenBank/DDBJ whole genome shotgun (WGS) entry which is preliminary data.</text>
</comment>
<proteinExistence type="predicted"/>
<gene>
    <name evidence="1" type="ORF">ACFY35_06055</name>
</gene>
<evidence type="ECO:0000313" key="2">
    <source>
        <dbReference type="Proteomes" id="UP001602245"/>
    </source>
</evidence>
<sequence length="246" mass="27249">MPSARQMTTPVAIDHELIEGRYADLGGYTVAFERFPQDVDPAPYFAGLPGDRCTCPHWGVVTSGQITFRWAGHEETYGEGDAYYAPPGHLPLIAAGTGIVEFSPAGELAKVQHVIGAHMTADRFVHWLETGEDPGDLFAPDAFGDLSLPQWRLQAGNDKDLMALRTQGHPWPGKVTVERLDITAGGWVMQMAERWTDDEGAAWYCREMFRADVENGSITDIAIYCTGDWDEDTVRRHAVEVELSRP</sequence>
<keyword evidence="2" id="KW-1185">Reference proteome</keyword>
<organism evidence="1 2">
    <name type="scientific">Paractinoplanes globisporus</name>
    <dbReference type="NCBI Taxonomy" id="113565"/>
    <lineage>
        <taxon>Bacteria</taxon>
        <taxon>Bacillati</taxon>
        <taxon>Actinomycetota</taxon>
        <taxon>Actinomycetes</taxon>
        <taxon>Micromonosporales</taxon>
        <taxon>Micromonosporaceae</taxon>
        <taxon>Paractinoplanes</taxon>
    </lineage>
</organism>
<reference evidence="1 2" key="1">
    <citation type="submission" date="2024-10" db="EMBL/GenBank/DDBJ databases">
        <title>The Natural Products Discovery Center: Release of the First 8490 Sequenced Strains for Exploring Actinobacteria Biosynthetic Diversity.</title>
        <authorList>
            <person name="Kalkreuter E."/>
            <person name="Kautsar S.A."/>
            <person name="Yang D."/>
            <person name="Bader C.D."/>
            <person name="Teijaro C.N."/>
            <person name="Fluegel L."/>
            <person name="Davis C.M."/>
            <person name="Simpson J.R."/>
            <person name="Lauterbach L."/>
            <person name="Steele A.D."/>
            <person name="Gui C."/>
            <person name="Meng S."/>
            <person name="Li G."/>
            <person name="Viehrig K."/>
            <person name="Ye F."/>
            <person name="Su P."/>
            <person name="Kiefer A.F."/>
            <person name="Nichols A."/>
            <person name="Cepeda A.J."/>
            <person name="Yan W."/>
            <person name="Fan B."/>
            <person name="Jiang Y."/>
            <person name="Adhikari A."/>
            <person name="Zheng C.-J."/>
            <person name="Schuster L."/>
            <person name="Cowan T.M."/>
            <person name="Smanski M.J."/>
            <person name="Chevrette M.G."/>
            <person name="De Carvalho L.P.S."/>
            <person name="Shen B."/>
        </authorList>
    </citation>
    <scope>NUCLEOTIDE SEQUENCE [LARGE SCALE GENOMIC DNA]</scope>
    <source>
        <strain evidence="1 2">NPDC000087</strain>
    </source>
</reference>